<dbReference type="Proteomes" id="UP000663570">
    <property type="component" value="Chromosome"/>
</dbReference>
<dbReference type="EMBL" id="CP071060">
    <property type="protein sequence ID" value="QSI75815.1"/>
    <property type="molecule type" value="Genomic_DNA"/>
</dbReference>
<comment type="cofactor">
    <cofactor evidence="1">
        <name>Zn(2+)</name>
        <dbReference type="ChEBI" id="CHEBI:29105"/>
    </cofactor>
</comment>
<dbReference type="SUPFAM" id="SSF48452">
    <property type="entry name" value="TPR-like"/>
    <property type="match status" value="1"/>
</dbReference>
<evidence type="ECO:0000256" key="1">
    <source>
        <dbReference type="ARBA" id="ARBA00001947"/>
    </source>
</evidence>
<dbReference type="PROSITE" id="PS50042">
    <property type="entry name" value="CNMP_BINDING_3"/>
    <property type="match status" value="1"/>
</dbReference>
<keyword evidence="6" id="KW-0482">Metalloprotease</keyword>
<evidence type="ECO:0000256" key="5">
    <source>
        <dbReference type="ARBA" id="ARBA00022833"/>
    </source>
</evidence>
<dbReference type="InterPro" id="IPR000595">
    <property type="entry name" value="cNMP-bd_dom"/>
</dbReference>
<evidence type="ECO:0000256" key="6">
    <source>
        <dbReference type="ARBA" id="ARBA00023049"/>
    </source>
</evidence>
<feature type="signal peptide" evidence="7">
    <location>
        <begin position="1"/>
        <end position="20"/>
    </location>
</feature>
<evidence type="ECO:0000256" key="3">
    <source>
        <dbReference type="ARBA" id="ARBA00022723"/>
    </source>
</evidence>
<dbReference type="RefSeq" id="WP_206253680.1">
    <property type="nucleotide sequence ID" value="NZ_CP071060.1"/>
</dbReference>
<dbReference type="PANTHER" id="PTHR22726:SF1">
    <property type="entry name" value="METALLOENDOPEPTIDASE OMA1, MITOCHONDRIAL"/>
    <property type="match status" value="1"/>
</dbReference>
<keyword evidence="10" id="KW-1185">Reference proteome</keyword>
<keyword evidence="7" id="KW-0732">Signal</keyword>
<evidence type="ECO:0000313" key="10">
    <source>
        <dbReference type="Proteomes" id="UP000663570"/>
    </source>
</evidence>
<reference evidence="9 10" key="1">
    <citation type="submission" date="2021-02" db="EMBL/GenBank/DDBJ databases">
        <title>Niveibacterium changnyeongensis HC41.</title>
        <authorList>
            <person name="Kang M."/>
        </authorList>
    </citation>
    <scope>NUCLEOTIDE SEQUENCE [LARGE SCALE GENOMIC DNA]</scope>
    <source>
        <strain evidence="9 10">HC41</strain>
    </source>
</reference>
<keyword evidence="5" id="KW-0862">Zinc</keyword>
<feature type="domain" description="Cyclic nucleotide-binding" evidence="8">
    <location>
        <begin position="370"/>
        <end position="425"/>
    </location>
</feature>
<evidence type="ECO:0000256" key="2">
    <source>
        <dbReference type="ARBA" id="ARBA00022670"/>
    </source>
</evidence>
<evidence type="ECO:0000313" key="9">
    <source>
        <dbReference type="EMBL" id="QSI75815.1"/>
    </source>
</evidence>
<name>A0ABX7M211_9RHOO</name>
<dbReference type="Gene3D" id="3.30.2010.10">
    <property type="entry name" value="Metalloproteases ('zincins'), catalytic domain"/>
    <property type="match status" value="1"/>
</dbReference>
<feature type="chain" id="PRO_5046366059" evidence="7">
    <location>
        <begin position="21"/>
        <end position="478"/>
    </location>
</feature>
<sequence length="478" mass="52742">MKKRLLAGLLAFLFSVRVLADGLPDLGDSAQADISPQMERQIGAAIVREIRFGDARYVDDPELEDYLERIGSRLVAVSATPSQQYRYFVLHDKSINAAATLGGVLYFHTGLFVAAQSESELASVMAHEISHVQQRHMARMVAQQQNMGYMMLASLVLAILASRSSGDAAGAALSAGQAAMASAQLAYSRDYEREADRIGLQVLDAAGFDTRGMVSFFERLDRATRLFDSGSFAYLRSHPLTSERIGDVANRVQQLPYRQVVDSIDFSLVKAKIESLEQVPEDILTRFAGEPPQRVNAAAVHWYARGRAHLRLNQVADAQKDVAALRKLDLSSAMVDLLDADVHRAAGANMDAVRILRAARQRFPQSSALVYGEIDALMAAGKPREAAALANDQIRFDSADERLYSRLAKASAAQGKRLSQHRAQAEVYVLRGSLYSAIEQLTLGLRARDGDYYEKAAAEARLAELQDRRRELEKQQQR</sequence>
<dbReference type="Gene3D" id="1.25.40.10">
    <property type="entry name" value="Tetratricopeptide repeat domain"/>
    <property type="match status" value="1"/>
</dbReference>
<evidence type="ECO:0000259" key="8">
    <source>
        <dbReference type="PROSITE" id="PS50042"/>
    </source>
</evidence>
<protein>
    <submittedName>
        <fullName evidence="9">M48 family metallopeptidase</fullName>
    </submittedName>
</protein>
<dbReference type="PANTHER" id="PTHR22726">
    <property type="entry name" value="METALLOENDOPEPTIDASE OMA1"/>
    <property type="match status" value="1"/>
</dbReference>
<dbReference type="InterPro" id="IPR051156">
    <property type="entry name" value="Mito/Outer_Membr_Metalloprot"/>
</dbReference>
<keyword evidence="4" id="KW-0378">Hydrolase</keyword>
<proteinExistence type="predicted"/>
<keyword evidence="2" id="KW-0645">Protease</keyword>
<organism evidence="9 10">
    <name type="scientific">Niveibacterium microcysteis</name>
    <dbReference type="NCBI Taxonomy" id="2811415"/>
    <lineage>
        <taxon>Bacteria</taxon>
        <taxon>Pseudomonadati</taxon>
        <taxon>Pseudomonadota</taxon>
        <taxon>Betaproteobacteria</taxon>
        <taxon>Rhodocyclales</taxon>
        <taxon>Rhodocyclaceae</taxon>
        <taxon>Niveibacterium</taxon>
    </lineage>
</organism>
<gene>
    <name evidence="9" type="ORF">JY500_15175</name>
</gene>
<accession>A0ABX7M211</accession>
<evidence type="ECO:0000256" key="7">
    <source>
        <dbReference type="SAM" id="SignalP"/>
    </source>
</evidence>
<evidence type="ECO:0000256" key="4">
    <source>
        <dbReference type="ARBA" id="ARBA00022801"/>
    </source>
</evidence>
<dbReference type="InterPro" id="IPR011990">
    <property type="entry name" value="TPR-like_helical_dom_sf"/>
</dbReference>
<dbReference type="InterPro" id="IPR001915">
    <property type="entry name" value="Peptidase_M48"/>
</dbReference>
<dbReference type="Pfam" id="PF01435">
    <property type="entry name" value="Peptidase_M48"/>
    <property type="match status" value="1"/>
</dbReference>
<keyword evidence="3" id="KW-0479">Metal-binding</keyword>